<dbReference type="InterPro" id="IPR001781">
    <property type="entry name" value="Znf_LIM"/>
</dbReference>
<evidence type="ECO:0000259" key="11">
    <source>
        <dbReference type="PROSITE" id="PS50023"/>
    </source>
</evidence>
<dbReference type="OrthoDB" id="10017054at2759"/>
<feature type="compositionally biased region" description="Basic and acidic residues" evidence="9">
    <location>
        <begin position="413"/>
        <end position="435"/>
    </location>
</feature>
<organism evidence="13 14">
    <name type="scientific">Drosophila kikkawai</name>
    <name type="common">Fruit fly</name>
    <dbReference type="NCBI Taxonomy" id="30033"/>
    <lineage>
        <taxon>Eukaryota</taxon>
        <taxon>Metazoa</taxon>
        <taxon>Ecdysozoa</taxon>
        <taxon>Arthropoda</taxon>
        <taxon>Hexapoda</taxon>
        <taxon>Insecta</taxon>
        <taxon>Pterygota</taxon>
        <taxon>Neoptera</taxon>
        <taxon>Endopterygota</taxon>
        <taxon>Diptera</taxon>
        <taxon>Brachycera</taxon>
        <taxon>Muscomorpha</taxon>
        <taxon>Ephydroidea</taxon>
        <taxon>Drosophilidae</taxon>
        <taxon>Drosophila</taxon>
        <taxon>Sophophora</taxon>
    </lineage>
</organism>
<comment type="subcellular location">
    <subcellularLocation>
        <location evidence="1">Endosome</location>
    </subcellularLocation>
</comment>
<keyword evidence="3 8" id="KW-0479">Metal-binding</keyword>
<feature type="compositionally biased region" description="Basic and acidic residues" evidence="9">
    <location>
        <begin position="556"/>
        <end position="572"/>
    </location>
</feature>
<evidence type="ECO:0000256" key="3">
    <source>
        <dbReference type="ARBA" id="ARBA00022723"/>
    </source>
</evidence>
<feature type="compositionally biased region" description="Basic and acidic residues" evidence="9">
    <location>
        <begin position="662"/>
        <end position="674"/>
    </location>
</feature>
<name>A0A6P4HW72_DROKI</name>
<evidence type="ECO:0000256" key="8">
    <source>
        <dbReference type="PROSITE-ProRule" id="PRU00125"/>
    </source>
</evidence>
<keyword evidence="2" id="KW-0597">Phosphoprotein</keyword>
<feature type="domain" description="Calponin-homology (CH)" evidence="10">
    <location>
        <begin position="3"/>
        <end position="109"/>
    </location>
</feature>
<dbReference type="SMART" id="SM00033">
    <property type="entry name" value="CH"/>
    <property type="match status" value="1"/>
</dbReference>
<proteinExistence type="predicted"/>
<evidence type="ECO:0000256" key="6">
    <source>
        <dbReference type="ARBA" id="ARBA00023038"/>
    </source>
</evidence>
<dbReference type="PROSITE" id="PS50021">
    <property type="entry name" value="CH"/>
    <property type="match status" value="1"/>
</dbReference>
<keyword evidence="4" id="KW-0967">Endosome</keyword>
<feature type="compositionally biased region" description="Basic and acidic residues" evidence="9">
    <location>
        <begin position="946"/>
        <end position="958"/>
    </location>
</feature>
<dbReference type="InterPro" id="IPR050540">
    <property type="entry name" value="F-actin_Monoox_Mical"/>
</dbReference>
<evidence type="ECO:0000313" key="13">
    <source>
        <dbReference type="Proteomes" id="UP001652661"/>
    </source>
</evidence>
<reference evidence="14" key="1">
    <citation type="submission" date="2025-08" db="UniProtKB">
        <authorList>
            <consortium name="RefSeq"/>
        </authorList>
    </citation>
    <scope>IDENTIFICATION</scope>
    <source>
        <strain evidence="14">14028-0561.14</strain>
        <tissue evidence="14">Whole fly</tissue>
    </source>
</reference>
<dbReference type="PROSITE" id="PS51848">
    <property type="entry name" value="BMERB"/>
    <property type="match status" value="1"/>
</dbReference>
<dbReference type="FunFam" id="1.10.418.10:FF:000023">
    <property type="entry name" value="EH domain-binding protein 1 isoform X1"/>
    <property type="match status" value="1"/>
</dbReference>
<dbReference type="Pfam" id="PF12130">
    <property type="entry name" value="bMERB_dom"/>
    <property type="match status" value="1"/>
</dbReference>
<feature type="region of interest" description="Disordered" evidence="9">
    <location>
        <begin position="227"/>
        <end position="678"/>
    </location>
</feature>
<dbReference type="PANTHER" id="PTHR23167:SF84">
    <property type="entry name" value="ALPHA ACTININ 3-RELATED"/>
    <property type="match status" value="1"/>
</dbReference>
<feature type="compositionally biased region" description="Basic and acidic residues" evidence="9">
    <location>
        <begin position="390"/>
        <end position="404"/>
    </location>
</feature>
<dbReference type="AlphaFoldDB" id="A0A6P4HW72"/>
<evidence type="ECO:0000256" key="2">
    <source>
        <dbReference type="ARBA" id="ARBA00022553"/>
    </source>
</evidence>
<evidence type="ECO:0000259" key="12">
    <source>
        <dbReference type="PROSITE" id="PS51848"/>
    </source>
</evidence>
<feature type="domain" description="BMERB" evidence="12">
    <location>
        <begin position="744"/>
        <end position="914"/>
    </location>
</feature>
<feature type="compositionally biased region" description="Basic and acidic residues" evidence="9">
    <location>
        <begin position="507"/>
        <end position="516"/>
    </location>
</feature>
<dbReference type="GO" id="GO:0005768">
    <property type="term" value="C:endosome"/>
    <property type="evidence" value="ECO:0007669"/>
    <property type="project" value="UniProtKB-SubCell"/>
</dbReference>
<evidence type="ECO:0000259" key="10">
    <source>
        <dbReference type="PROSITE" id="PS50021"/>
    </source>
</evidence>
<evidence type="ECO:0000256" key="9">
    <source>
        <dbReference type="SAM" id="MobiDB-lite"/>
    </source>
</evidence>
<accession>A0A6P4HW72</accession>
<evidence type="ECO:0000313" key="14">
    <source>
        <dbReference type="RefSeq" id="XP_017016354.1"/>
    </source>
</evidence>
<dbReference type="PANTHER" id="PTHR23167">
    <property type="entry name" value="CALPONIN HOMOLOGY DOMAIN-CONTAINING PROTEIN DDB_G0272472-RELATED"/>
    <property type="match status" value="1"/>
</dbReference>
<dbReference type="Gene3D" id="2.10.110.10">
    <property type="entry name" value="Cysteine Rich Protein"/>
    <property type="match status" value="1"/>
</dbReference>
<feature type="compositionally biased region" description="Acidic residues" evidence="9">
    <location>
        <begin position="228"/>
        <end position="239"/>
    </location>
</feature>
<evidence type="ECO:0000256" key="1">
    <source>
        <dbReference type="ARBA" id="ARBA00004177"/>
    </source>
</evidence>
<dbReference type="InterPro" id="IPR022735">
    <property type="entry name" value="bMERB_dom"/>
</dbReference>
<dbReference type="Proteomes" id="UP001652661">
    <property type="component" value="Chromosome 3L"/>
</dbReference>
<feature type="region of interest" description="Disordered" evidence="9">
    <location>
        <begin position="926"/>
        <end position="966"/>
    </location>
</feature>
<dbReference type="SUPFAM" id="SSF57716">
    <property type="entry name" value="Glucocorticoid receptor-like (DNA-binding domain)"/>
    <property type="match status" value="1"/>
</dbReference>
<feature type="compositionally biased region" description="Basic and acidic residues" evidence="9">
    <location>
        <begin position="275"/>
        <end position="317"/>
    </location>
</feature>
<feature type="compositionally biased region" description="Basic and acidic residues" evidence="9">
    <location>
        <begin position="616"/>
        <end position="638"/>
    </location>
</feature>
<dbReference type="GO" id="GO:0046872">
    <property type="term" value="F:metal ion binding"/>
    <property type="evidence" value="ECO:0007669"/>
    <property type="project" value="UniProtKB-KW"/>
</dbReference>
<keyword evidence="13" id="KW-1185">Reference proteome</keyword>
<dbReference type="InterPro" id="IPR036872">
    <property type="entry name" value="CH_dom_sf"/>
</dbReference>
<evidence type="ECO:0000256" key="7">
    <source>
        <dbReference type="ARBA" id="ARBA00023054"/>
    </source>
</evidence>
<dbReference type="SMART" id="SM00132">
    <property type="entry name" value="LIM"/>
    <property type="match status" value="1"/>
</dbReference>
<dbReference type="PROSITE" id="PS50023">
    <property type="entry name" value="LIM_DOMAIN_2"/>
    <property type="match status" value="1"/>
</dbReference>
<protein>
    <submittedName>
        <fullName evidence="14">MICAL-like protein 1</fullName>
    </submittedName>
</protein>
<evidence type="ECO:0000256" key="4">
    <source>
        <dbReference type="ARBA" id="ARBA00022753"/>
    </source>
</evidence>
<dbReference type="InterPro" id="IPR001715">
    <property type="entry name" value="CH_dom"/>
</dbReference>
<dbReference type="PROSITE" id="PS00478">
    <property type="entry name" value="LIM_DOMAIN_1"/>
    <property type="match status" value="1"/>
</dbReference>
<dbReference type="Gene3D" id="1.10.418.10">
    <property type="entry name" value="Calponin-like domain"/>
    <property type="match status" value="1"/>
</dbReference>
<dbReference type="CDD" id="cd09400">
    <property type="entry name" value="LIM_like_1"/>
    <property type="match status" value="1"/>
</dbReference>
<dbReference type="SUPFAM" id="SSF47576">
    <property type="entry name" value="Calponin-homology domain, CH-domain"/>
    <property type="match status" value="1"/>
</dbReference>
<dbReference type="Pfam" id="PF00307">
    <property type="entry name" value="CH"/>
    <property type="match status" value="1"/>
</dbReference>
<keyword evidence="5 8" id="KW-0862">Zinc</keyword>
<dbReference type="SMART" id="SM01203">
    <property type="entry name" value="DUF3585"/>
    <property type="match status" value="1"/>
</dbReference>
<dbReference type="RefSeq" id="XP_017016354.1">
    <property type="nucleotide sequence ID" value="XM_017160865.2"/>
</dbReference>
<keyword evidence="6 8" id="KW-0440">LIM domain</keyword>
<sequence>MERRGTKALEHWCRLITSGYEGVKVENMTTSWRDGLAFCAIIHYFRPDLIKFDQLKAADIYENNSLAFATAEKYLGIPALLEADDMVSYEVPDRLSILTYLSQFYRVLGKNFKLPKAEEAICDEGEPPQKMMHIVGVPRRDKCQKCELPVFLAERVLVGKHAYHRTCLKCARCGSLLTPGSFYETEINNTYCCETCPDEESEFSLTTDIENRTPSKDQAAIGGLAYFSDEEEGQEEEKEEVSKEKEGLASPKSLEPKATPSKIGDRIKYYQRLSTEQDGRQSRSPKTEDSPKPALRDVGETPVKADEQSTKPDEKKNITFKTEISLQPVVRDDASDTPLKPKEQGIKPKEDEKQGTLPEIEAPITPVSPPPTSLPKEDYTILVTASSSEKLNEEELDDSGRATEELPALDVTHQQKDSKPDKEVNCQAEKEKESITNESISEQESDAKTPPAVESPKKIISETETDYPEDLNPFKEDDSLNPFDSSDDEVELLKPGPYKGSDSSTPKCDKPEELHSKSPTPSQRKKMPMPTPRQSVPKAKAPSPGARTNRFSTSTEHLEMPKAFQRDTDERGSSISLPSASGPPKPLRASAANLRHEDLSSPMRKKRPAPQPPKQPHFEEPGFSKLSDEQKALLHDQLLKSGSNPSDTTRRLIPLDQSLLSDETRESSDYKEGQSADEEASIVYRRILVPPTQSEHMTPDHLKGNQAISPAAPIDYNDFNSPLAFNKSTHGKWKRRKGPAPAVPIPPRKVLQRLPLQEIRHEFEIIAVQQLGLEKQGVILEKMIRDRCEVMENINDEGSAAPGGETQAANSKEVEDLILQLFELVNEKNELFRRQAELMYLRRQHRLEQEQADIEHEIRVLMGQPERNKTDSDKAHEEVLIGRLVKIVEMRNAVIDSLETDRVREAKEDMSIKDRLHTYNSERDISAVPNSGKKFDKKMSKKEKKQLKDEHKKDKALDADESESTPALEKIKKKHLKNLFFLKASK</sequence>
<feature type="compositionally biased region" description="Basic and acidic residues" evidence="9">
    <location>
        <begin position="330"/>
        <end position="354"/>
    </location>
</feature>
<dbReference type="Pfam" id="PF00412">
    <property type="entry name" value="LIM"/>
    <property type="match status" value="1"/>
</dbReference>
<keyword evidence="7" id="KW-0175">Coiled coil</keyword>
<feature type="domain" description="LIM zinc-binding" evidence="11">
    <location>
        <begin position="141"/>
        <end position="203"/>
    </location>
</feature>
<evidence type="ECO:0000256" key="5">
    <source>
        <dbReference type="ARBA" id="ARBA00022833"/>
    </source>
</evidence>
<gene>
    <name evidence="14" type="primary">MICAL-like</name>
</gene>